<evidence type="ECO:0000256" key="1">
    <source>
        <dbReference type="ARBA" id="ARBA00004141"/>
    </source>
</evidence>
<evidence type="ECO:0000256" key="6">
    <source>
        <dbReference type="SAM" id="Phobius"/>
    </source>
</evidence>
<dbReference type="EMBL" id="FOYZ01000003">
    <property type="protein sequence ID" value="SFR68370.1"/>
    <property type="molecule type" value="Genomic_DNA"/>
</dbReference>
<proteinExistence type="inferred from homology"/>
<feature type="transmembrane region" description="Helical" evidence="6">
    <location>
        <begin position="124"/>
        <end position="142"/>
    </location>
</feature>
<feature type="transmembrane region" description="Helical" evidence="6">
    <location>
        <begin position="179"/>
        <end position="202"/>
    </location>
</feature>
<evidence type="ECO:0000313" key="8">
    <source>
        <dbReference type="Proteomes" id="UP000199659"/>
    </source>
</evidence>
<evidence type="ECO:0000313" key="7">
    <source>
        <dbReference type="EMBL" id="SFR68370.1"/>
    </source>
</evidence>
<evidence type="ECO:0000256" key="3">
    <source>
        <dbReference type="ARBA" id="ARBA00022692"/>
    </source>
</evidence>
<reference evidence="7 8" key="1">
    <citation type="submission" date="2016-10" db="EMBL/GenBank/DDBJ databases">
        <authorList>
            <person name="de Groot N.N."/>
        </authorList>
    </citation>
    <scope>NUCLEOTIDE SEQUENCE [LARGE SCALE GENOMIC DNA]</scope>
    <source>
        <strain evidence="7 8">743A</strain>
    </source>
</reference>
<evidence type="ECO:0000256" key="5">
    <source>
        <dbReference type="ARBA" id="ARBA00023136"/>
    </source>
</evidence>
<dbReference type="OrthoDB" id="1707404at2"/>
<comment type="similarity">
    <text evidence="2">Belongs to the TMEM86 family.</text>
</comment>
<dbReference type="RefSeq" id="WP_092559561.1">
    <property type="nucleotide sequence ID" value="NZ_FOYZ01000003.1"/>
</dbReference>
<dbReference type="STRING" id="37658.SAMN05661086_00956"/>
<gene>
    <name evidence="7" type="ORF">SAMN05661086_00956</name>
</gene>
<name>A0A1I6IQ42_9FIRM</name>
<sequence>MQNIVDKGKKYFICTVTGIFLLIEAVIYVAFLSLDIANSHSDYSTGMKFIGISLCLFYSIICFLMKEDKNLENNIVTLAITTTVIADVFLLLLNRHYTIGLLFFNITQVCYGIKIYLSRRKKGSLFFIIRFVTFLALIWIVGWRKVSIDLLVLLTGFYFVNLFYNVIGSCLQWKKNVLFAVGMLLFLCCDIQVGIFNISQYISIEGELFKKLFAFSQIGMWLFYLPSQVLLTLSNRWSEK</sequence>
<keyword evidence="8" id="KW-1185">Reference proteome</keyword>
<organism evidence="7 8">
    <name type="scientific">Anaeromicropila populeti</name>
    <dbReference type="NCBI Taxonomy" id="37658"/>
    <lineage>
        <taxon>Bacteria</taxon>
        <taxon>Bacillati</taxon>
        <taxon>Bacillota</taxon>
        <taxon>Clostridia</taxon>
        <taxon>Lachnospirales</taxon>
        <taxon>Lachnospiraceae</taxon>
        <taxon>Anaeromicropila</taxon>
    </lineage>
</organism>
<evidence type="ECO:0000256" key="4">
    <source>
        <dbReference type="ARBA" id="ARBA00022989"/>
    </source>
</evidence>
<comment type="subcellular location">
    <subcellularLocation>
        <location evidence="1">Membrane</location>
        <topology evidence="1">Multi-pass membrane protein</topology>
    </subcellularLocation>
</comment>
<protein>
    <submittedName>
        <fullName evidence="7">YhhN-like protein</fullName>
    </submittedName>
</protein>
<keyword evidence="4 6" id="KW-1133">Transmembrane helix</keyword>
<feature type="transmembrane region" description="Helical" evidence="6">
    <location>
        <begin position="148"/>
        <end position="167"/>
    </location>
</feature>
<dbReference type="InterPro" id="IPR012506">
    <property type="entry name" value="TMEM86B-like"/>
</dbReference>
<dbReference type="AlphaFoldDB" id="A0A1I6IQ42"/>
<dbReference type="Pfam" id="PF07947">
    <property type="entry name" value="YhhN"/>
    <property type="match status" value="1"/>
</dbReference>
<dbReference type="GO" id="GO:0016020">
    <property type="term" value="C:membrane"/>
    <property type="evidence" value="ECO:0007669"/>
    <property type="project" value="UniProtKB-SubCell"/>
</dbReference>
<keyword evidence="5 6" id="KW-0472">Membrane</keyword>
<accession>A0A1I6IQ42</accession>
<keyword evidence="3 6" id="KW-0812">Transmembrane</keyword>
<feature type="transmembrane region" description="Helical" evidence="6">
    <location>
        <begin position="99"/>
        <end position="117"/>
    </location>
</feature>
<dbReference type="Proteomes" id="UP000199659">
    <property type="component" value="Unassembled WGS sequence"/>
</dbReference>
<feature type="transmembrane region" description="Helical" evidence="6">
    <location>
        <begin position="46"/>
        <end position="64"/>
    </location>
</feature>
<feature type="transmembrane region" description="Helical" evidence="6">
    <location>
        <begin position="12"/>
        <end position="34"/>
    </location>
</feature>
<feature type="transmembrane region" description="Helical" evidence="6">
    <location>
        <begin position="76"/>
        <end position="93"/>
    </location>
</feature>
<feature type="transmembrane region" description="Helical" evidence="6">
    <location>
        <begin position="214"/>
        <end position="233"/>
    </location>
</feature>
<evidence type="ECO:0000256" key="2">
    <source>
        <dbReference type="ARBA" id="ARBA00007375"/>
    </source>
</evidence>